<feature type="region of interest" description="Disordered" evidence="1">
    <location>
        <begin position="510"/>
        <end position="576"/>
    </location>
</feature>
<evidence type="ECO:0000313" key="2">
    <source>
        <dbReference type="EMBL" id="OQV18594.1"/>
    </source>
</evidence>
<comment type="caution">
    <text evidence="2">The sequence shown here is derived from an EMBL/GenBank/DDBJ whole genome shotgun (WGS) entry which is preliminary data.</text>
</comment>
<feature type="region of interest" description="Disordered" evidence="1">
    <location>
        <begin position="671"/>
        <end position="715"/>
    </location>
</feature>
<protein>
    <submittedName>
        <fullName evidence="2">Uncharacterized protein</fullName>
    </submittedName>
</protein>
<feature type="compositionally biased region" description="Low complexity" evidence="1">
    <location>
        <begin position="519"/>
        <end position="539"/>
    </location>
</feature>
<dbReference type="EMBL" id="MTYJ01000048">
    <property type="protein sequence ID" value="OQV18594.1"/>
    <property type="molecule type" value="Genomic_DNA"/>
</dbReference>
<dbReference type="Proteomes" id="UP000192578">
    <property type="component" value="Unassembled WGS sequence"/>
</dbReference>
<feature type="compositionally biased region" description="Polar residues" evidence="1">
    <location>
        <begin position="322"/>
        <end position="332"/>
    </location>
</feature>
<dbReference type="OrthoDB" id="10070872at2759"/>
<accession>A0A1W0WTR0</accession>
<organism evidence="2 3">
    <name type="scientific">Hypsibius exemplaris</name>
    <name type="common">Freshwater tardigrade</name>
    <dbReference type="NCBI Taxonomy" id="2072580"/>
    <lineage>
        <taxon>Eukaryota</taxon>
        <taxon>Metazoa</taxon>
        <taxon>Ecdysozoa</taxon>
        <taxon>Tardigrada</taxon>
        <taxon>Eutardigrada</taxon>
        <taxon>Parachela</taxon>
        <taxon>Hypsibioidea</taxon>
        <taxon>Hypsibiidae</taxon>
        <taxon>Hypsibius</taxon>
    </lineage>
</organism>
<evidence type="ECO:0000256" key="1">
    <source>
        <dbReference type="SAM" id="MobiDB-lite"/>
    </source>
</evidence>
<proteinExistence type="predicted"/>
<feature type="compositionally biased region" description="Polar residues" evidence="1">
    <location>
        <begin position="671"/>
        <end position="686"/>
    </location>
</feature>
<evidence type="ECO:0000313" key="3">
    <source>
        <dbReference type="Proteomes" id="UP000192578"/>
    </source>
</evidence>
<reference evidence="3" key="1">
    <citation type="submission" date="2017-01" db="EMBL/GenBank/DDBJ databases">
        <title>Comparative genomics of anhydrobiosis in the tardigrade Hypsibius dujardini.</title>
        <authorList>
            <person name="Yoshida Y."/>
            <person name="Koutsovoulos G."/>
            <person name="Laetsch D."/>
            <person name="Stevens L."/>
            <person name="Kumar S."/>
            <person name="Horikawa D."/>
            <person name="Ishino K."/>
            <person name="Komine S."/>
            <person name="Tomita M."/>
            <person name="Blaxter M."/>
            <person name="Arakawa K."/>
        </authorList>
    </citation>
    <scope>NUCLEOTIDE SEQUENCE [LARGE SCALE GENOMIC DNA]</scope>
    <source>
        <strain evidence="3">Z151</strain>
    </source>
</reference>
<feature type="compositionally biased region" description="Low complexity" evidence="1">
    <location>
        <begin position="294"/>
        <end position="315"/>
    </location>
</feature>
<gene>
    <name evidence="2" type="ORF">BV898_07419</name>
</gene>
<name>A0A1W0WTR0_HYPEX</name>
<sequence>MEFRWNSTEFQSNFVIFHFVALFHDATANNTAHPVLLSGVKSIGQSDSDHRSPFKRPGICFPTGFDADFRGKSKFTARMNISEGRESRGIDNLDMAKLVTDFRRDALSATPATLDNMGLFTMHHNAGNASDRSSTAGPMYHGLPIVSATATPTVRAPGEATAAAAVLSKRPDSIMSTAKQIAKAIKPSSAAKNARLNEANKTNGFMRHVSGSTVVSAAVPSSLQVAKQTPVEIRPLQPAGSQQQPLHQSVPLAFFGLHAPTATAANTPMLFMQQPLDNGCRFQPTAALNIAPVQQQHSSTTTSTTGATTTTQASTLPRFTIPQPQRASSVMHSPTPVVKPPRLQGLAAKRKPAAAKATTPSAIKPELKPKPMSLLRPGPAILDLTGAGGGPKPKRTSNGDEAQAAPKKRPRKKPASVADSHAPPLMTPLAGAQAVRFLEGPYQTLQLQQQSLPGIAAMMPHHDRSAAADSSVGLPASGSFSAATADLVSSSTESDSVPSISIVTTVAPPLLPQVPHMPPLENGSLLKLSSASGSSNNKSPATLHLASPSRGGGGGQDSANENDSGTDLMCSESLGGALSPSPPVMMMHVKSTAVSGGLTSTASETENGAFRKKTRLIYDSGVRKINQINQETSGGGAGGAMEHHAAANGTDLRTTVGGACSVEKPVLGTCNTNRNSILNNTKSTPMPETKPVKKTRKPRSDKGISPRLPKSKKEKAVVTTTKVVAVKLELKRLDTEEQTVARMKRLAHKWPSIPENSLRWLVATKSVGLLKMIRWLRLVDRASMQAELAKNLEKVEILQDRKIQAIMELEKLQAPFEPRLLHFLHPQDQERKCRLLKKYYANHRLSVKETKWLREHYDRLRSAEDALPGFGASTERTFEKPIIVPITKTPAVVAAVLPCPTTACTSGVAVPHPGNERGNFQPDHVPPPCKFPSTSAGIAPPPVTAKYSAAVVRPEVVVPAAPSVSGISVQTVHQFVRKFPDSTRAVIEVDRDGVPCAVLLLIQQPNSKAVHIKKTLKRPALGFASMKDAYEAATTALDHLVMKFLCVPAFPLLVRYPITPGLVNDHLPPPPPISAAPSVPTGDRASVLSFNRHIHGWETIQYVDDADVGQSSHHHHHLEDVVNDHDFDLANDLLPVRQSGLLNSNAICLPENEVKSTCLQQFGTQIASRRPLDLTAVANDPVEQRRWLCWELRHLAQQYFALDAAHQAREAWYARFVDDLLKRSPLEDVPAGTVARALRCLELARTTLRKPKQTTALVHRIIRMGEQVRDVLESYKRERPVTRRRKAKLTGQLAK</sequence>
<feature type="region of interest" description="Disordered" evidence="1">
    <location>
        <begin position="294"/>
        <end position="425"/>
    </location>
</feature>
<feature type="compositionally biased region" description="Low complexity" evidence="1">
    <location>
        <begin position="354"/>
        <end position="364"/>
    </location>
</feature>
<keyword evidence="3" id="KW-1185">Reference proteome</keyword>